<evidence type="ECO:0000256" key="10">
    <source>
        <dbReference type="RuleBase" id="RU003706"/>
    </source>
</evidence>
<evidence type="ECO:0000313" key="13">
    <source>
        <dbReference type="Proteomes" id="UP000184452"/>
    </source>
</evidence>
<dbReference type="InterPro" id="IPR005907">
    <property type="entry name" value="G1P_thy_trans_s"/>
</dbReference>
<accession>A0A1M6LQ96</accession>
<keyword evidence="5 10" id="KW-0808">Transferase</keyword>
<dbReference type="STRING" id="758803.SAMN05421803_10915"/>
<evidence type="ECO:0000256" key="7">
    <source>
        <dbReference type="ARBA" id="ARBA00022723"/>
    </source>
</evidence>
<evidence type="ECO:0000313" key="12">
    <source>
        <dbReference type="EMBL" id="SHJ73340.1"/>
    </source>
</evidence>
<dbReference type="GO" id="GO:0008879">
    <property type="term" value="F:glucose-1-phosphate thymidylyltransferase activity"/>
    <property type="evidence" value="ECO:0007669"/>
    <property type="project" value="UniProtKB-EC"/>
</dbReference>
<name>A0A1M6LQ96_9ACTN</name>
<proteinExistence type="inferred from homology"/>
<evidence type="ECO:0000256" key="5">
    <source>
        <dbReference type="ARBA" id="ARBA00022679"/>
    </source>
</evidence>
<dbReference type="GO" id="GO:0046872">
    <property type="term" value="F:metal ion binding"/>
    <property type="evidence" value="ECO:0007669"/>
    <property type="project" value="UniProtKB-KW"/>
</dbReference>
<feature type="domain" description="Nucleotidyl transferase" evidence="11">
    <location>
        <begin position="2"/>
        <end position="236"/>
    </location>
</feature>
<sequence>MKGIILAGGLGSRLLPITRSISKQLLPVYDKPMIYYPLATLMQAGIREILVISTPASLPLFAELLGDGSDLGLELAYLPQDRPRGIAEALIIGREHLAGGPSALILGDNVFHGTGLPEHLSQARDRLDGCVLFGRRVPDPQRYGIAEVDAAGVLRSLEEKPASPASDLAVTGLYLYDEHAPEMAAELAASERGELEITDLNAAYLEEKRASIVTLAQGIAWADTGTPESLLATSEYVRHLELQECIRVACLEEVALRMGFIGPEACYNLGLKMRNSSYGQYVMNVSEAWDNS</sequence>
<dbReference type="AlphaFoldDB" id="A0A1M6LQ96"/>
<dbReference type="InterPro" id="IPR005835">
    <property type="entry name" value="NTP_transferase_dom"/>
</dbReference>
<evidence type="ECO:0000259" key="11">
    <source>
        <dbReference type="Pfam" id="PF00483"/>
    </source>
</evidence>
<dbReference type="InterPro" id="IPR029044">
    <property type="entry name" value="Nucleotide-diphossugar_trans"/>
</dbReference>
<dbReference type="Gene3D" id="3.90.550.10">
    <property type="entry name" value="Spore Coat Polysaccharide Biosynthesis Protein SpsA, Chain A"/>
    <property type="match status" value="1"/>
</dbReference>
<dbReference type="OrthoDB" id="9801810at2"/>
<evidence type="ECO:0000256" key="1">
    <source>
        <dbReference type="ARBA" id="ARBA00001946"/>
    </source>
</evidence>
<keyword evidence="7 10" id="KW-0479">Metal-binding</keyword>
<dbReference type="EMBL" id="FQZK01000009">
    <property type="protein sequence ID" value="SHJ73340.1"/>
    <property type="molecule type" value="Genomic_DNA"/>
</dbReference>
<dbReference type="PANTHER" id="PTHR43532">
    <property type="entry name" value="GLUCOSE-1-PHOSPHATE THYMIDYLYLTRANSFERASE"/>
    <property type="match status" value="1"/>
</dbReference>
<evidence type="ECO:0000256" key="2">
    <source>
        <dbReference type="ARBA" id="ARBA00010480"/>
    </source>
</evidence>
<dbReference type="Pfam" id="PF00483">
    <property type="entry name" value="NTP_transferase"/>
    <property type="match status" value="1"/>
</dbReference>
<evidence type="ECO:0000256" key="9">
    <source>
        <dbReference type="ARBA" id="ARBA00049336"/>
    </source>
</evidence>
<organism evidence="12 13">
    <name type="scientific">Nocardiopsis flavescens</name>
    <dbReference type="NCBI Taxonomy" id="758803"/>
    <lineage>
        <taxon>Bacteria</taxon>
        <taxon>Bacillati</taxon>
        <taxon>Actinomycetota</taxon>
        <taxon>Actinomycetes</taxon>
        <taxon>Streptosporangiales</taxon>
        <taxon>Nocardiopsidaceae</taxon>
        <taxon>Nocardiopsis</taxon>
    </lineage>
</organism>
<evidence type="ECO:0000256" key="8">
    <source>
        <dbReference type="ARBA" id="ARBA00022842"/>
    </source>
</evidence>
<gene>
    <name evidence="12" type="ORF">SAMN05421803_10915</name>
</gene>
<dbReference type="Proteomes" id="UP000184452">
    <property type="component" value="Unassembled WGS sequence"/>
</dbReference>
<evidence type="ECO:0000256" key="4">
    <source>
        <dbReference type="ARBA" id="ARBA00017654"/>
    </source>
</evidence>
<keyword evidence="8 10" id="KW-0460">Magnesium</keyword>
<protein>
    <recommendedName>
        <fullName evidence="4 10">Glucose-1-phosphate thymidylyltransferase</fullName>
        <ecNumber evidence="3 10">2.7.7.24</ecNumber>
    </recommendedName>
</protein>
<dbReference type="PANTHER" id="PTHR43532:SF1">
    <property type="entry name" value="GLUCOSE-1-PHOSPHATE THYMIDYLYLTRANSFERASE 1"/>
    <property type="match status" value="1"/>
</dbReference>
<dbReference type="NCBIfam" id="TIGR01207">
    <property type="entry name" value="rmlA"/>
    <property type="match status" value="1"/>
</dbReference>
<comment type="similarity">
    <text evidence="2 10">Belongs to the glucose-1-phosphate thymidylyltransferase family.</text>
</comment>
<dbReference type="EC" id="2.7.7.24" evidence="3 10"/>
<comment type="function">
    <text evidence="10">Catalyzes the formation of dTDP-glucose, from dTTP and glucose 1-phosphate, as well as its pyrophosphorolysis.</text>
</comment>
<reference evidence="12 13" key="1">
    <citation type="submission" date="2016-11" db="EMBL/GenBank/DDBJ databases">
        <authorList>
            <person name="Jaros S."/>
            <person name="Januszkiewicz K."/>
            <person name="Wedrychowicz H."/>
        </authorList>
    </citation>
    <scope>NUCLEOTIDE SEQUENCE [LARGE SCALE GENOMIC DNA]</scope>
    <source>
        <strain evidence="12 13">CGMCC 4.5723</strain>
    </source>
</reference>
<comment type="catalytic activity">
    <reaction evidence="9 10">
        <text>dTTP + alpha-D-glucose 1-phosphate + H(+) = dTDP-alpha-D-glucose + diphosphate</text>
        <dbReference type="Rhea" id="RHEA:15225"/>
        <dbReference type="ChEBI" id="CHEBI:15378"/>
        <dbReference type="ChEBI" id="CHEBI:33019"/>
        <dbReference type="ChEBI" id="CHEBI:37568"/>
        <dbReference type="ChEBI" id="CHEBI:57477"/>
        <dbReference type="ChEBI" id="CHEBI:58601"/>
        <dbReference type="EC" id="2.7.7.24"/>
    </reaction>
</comment>
<comment type="cofactor">
    <cofactor evidence="1">
        <name>Mg(2+)</name>
        <dbReference type="ChEBI" id="CHEBI:18420"/>
    </cofactor>
</comment>
<dbReference type="RefSeq" id="WP_073380269.1">
    <property type="nucleotide sequence ID" value="NZ_FQZK01000009.1"/>
</dbReference>
<keyword evidence="6 10" id="KW-0548">Nucleotidyltransferase</keyword>
<dbReference type="SUPFAM" id="SSF53448">
    <property type="entry name" value="Nucleotide-diphospho-sugar transferases"/>
    <property type="match status" value="1"/>
</dbReference>
<evidence type="ECO:0000256" key="6">
    <source>
        <dbReference type="ARBA" id="ARBA00022695"/>
    </source>
</evidence>
<evidence type="ECO:0000256" key="3">
    <source>
        <dbReference type="ARBA" id="ARBA00012461"/>
    </source>
</evidence>
<keyword evidence="13" id="KW-1185">Reference proteome</keyword>